<gene>
    <name evidence="2" type="ORF">DR999_PMT20192</name>
</gene>
<proteinExistence type="predicted"/>
<reference evidence="2 3" key="1">
    <citation type="submission" date="2019-04" db="EMBL/GenBank/DDBJ databases">
        <title>Draft genome of the big-headed turtle Platysternon megacephalum.</title>
        <authorList>
            <person name="Gong S."/>
        </authorList>
    </citation>
    <scope>NUCLEOTIDE SEQUENCE [LARGE SCALE GENOMIC DNA]</scope>
    <source>
        <strain evidence="2">DO16091913</strain>
        <tissue evidence="2">Muscle</tissue>
    </source>
</reference>
<evidence type="ECO:0000256" key="1">
    <source>
        <dbReference type="SAM" id="MobiDB-lite"/>
    </source>
</evidence>
<accession>A0A4D9DKR8</accession>
<feature type="compositionally biased region" description="Polar residues" evidence="1">
    <location>
        <begin position="1"/>
        <end position="13"/>
    </location>
</feature>
<dbReference type="Proteomes" id="UP000297703">
    <property type="component" value="Unassembled WGS sequence"/>
</dbReference>
<dbReference type="EMBL" id="QXTE01000446">
    <property type="protein sequence ID" value="TFJ97916.1"/>
    <property type="molecule type" value="Genomic_DNA"/>
</dbReference>
<sequence length="101" mass="10756">MQTKARSRISSSCCPGALKNHTSAKPGYARSRVSPPQEGTGKPGLRCLLCNFPNDRVNLDPQLGTACWYYWAGSSEAQGAPPPRAAAQASRLLIVQGRSSP</sequence>
<evidence type="ECO:0000313" key="2">
    <source>
        <dbReference type="EMBL" id="TFJ97916.1"/>
    </source>
</evidence>
<keyword evidence="3" id="KW-1185">Reference proteome</keyword>
<evidence type="ECO:0000313" key="3">
    <source>
        <dbReference type="Proteomes" id="UP000297703"/>
    </source>
</evidence>
<reference evidence="2 3" key="2">
    <citation type="submission" date="2019-04" db="EMBL/GenBank/DDBJ databases">
        <title>The genome sequence of big-headed turtle.</title>
        <authorList>
            <person name="Gong S."/>
        </authorList>
    </citation>
    <scope>NUCLEOTIDE SEQUENCE [LARGE SCALE GENOMIC DNA]</scope>
    <source>
        <strain evidence="2">DO16091913</strain>
        <tissue evidence="2">Muscle</tissue>
    </source>
</reference>
<name>A0A4D9DKR8_9SAUR</name>
<organism evidence="2 3">
    <name type="scientific">Platysternon megacephalum</name>
    <name type="common">big-headed turtle</name>
    <dbReference type="NCBI Taxonomy" id="55544"/>
    <lineage>
        <taxon>Eukaryota</taxon>
        <taxon>Metazoa</taxon>
        <taxon>Chordata</taxon>
        <taxon>Craniata</taxon>
        <taxon>Vertebrata</taxon>
        <taxon>Euteleostomi</taxon>
        <taxon>Archelosauria</taxon>
        <taxon>Testudinata</taxon>
        <taxon>Testudines</taxon>
        <taxon>Cryptodira</taxon>
        <taxon>Durocryptodira</taxon>
        <taxon>Testudinoidea</taxon>
        <taxon>Platysternidae</taxon>
        <taxon>Platysternon</taxon>
    </lineage>
</organism>
<comment type="caution">
    <text evidence="2">The sequence shown here is derived from an EMBL/GenBank/DDBJ whole genome shotgun (WGS) entry which is preliminary data.</text>
</comment>
<dbReference type="AlphaFoldDB" id="A0A4D9DKR8"/>
<feature type="region of interest" description="Disordered" evidence="1">
    <location>
        <begin position="1"/>
        <end position="42"/>
    </location>
</feature>
<protein>
    <submittedName>
        <fullName evidence="2">Scale keratin-like</fullName>
    </submittedName>
</protein>